<proteinExistence type="predicted"/>
<sequence length="93" mass="11309">MEKDTFIKEFRGILKSMQINQHSISFEERNNIKIITIKDNFNILLLMLLNMLGKHGTKFKMMYCCSSNENIDEIIFYIDTLEYEKFKEYFKEY</sequence>
<dbReference type="RefSeq" id="WP_090288868.1">
    <property type="nucleotide sequence ID" value="NZ_FNCK01000001.1"/>
</dbReference>
<protein>
    <submittedName>
        <fullName evidence="1">Uncharacterized protein</fullName>
    </submittedName>
</protein>
<gene>
    <name evidence="1" type="ORF">SAMN05421791_101163</name>
</gene>
<keyword evidence="2" id="KW-1185">Reference proteome</keyword>
<dbReference type="EMBL" id="FNCK01000001">
    <property type="protein sequence ID" value="SDF82680.1"/>
    <property type="molecule type" value="Genomic_DNA"/>
</dbReference>
<reference evidence="1 2" key="1">
    <citation type="submission" date="2016-10" db="EMBL/GenBank/DDBJ databases">
        <authorList>
            <person name="de Groot N.N."/>
        </authorList>
    </citation>
    <scope>NUCLEOTIDE SEQUENCE [LARGE SCALE GENOMIC DNA]</scope>
    <source>
        <strain evidence="1 2">ATCC BAA-466</strain>
    </source>
</reference>
<evidence type="ECO:0000313" key="1">
    <source>
        <dbReference type="EMBL" id="SDF82680.1"/>
    </source>
</evidence>
<organism evidence="1 2">
    <name type="scientific">Facklamia miroungae</name>
    <dbReference type="NCBI Taxonomy" id="120956"/>
    <lineage>
        <taxon>Bacteria</taxon>
        <taxon>Bacillati</taxon>
        <taxon>Bacillota</taxon>
        <taxon>Bacilli</taxon>
        <taxon>Lactobacillales</taxon>
        <taxon>Aerococcaceae</taxon>
        <taxon>Facklamia</taxon>
    </lineage>
</organism>
<accession>A0A1G7PB33</accession>
<name>A0A1G7PB33_9LACT</name>
<evidence type="ECO:0000313" key="2">
    <source>
        <dbReference type="Proteomes" id="UP000199708"/>
    </source>
</evidence>
<dbReference type="Proteomes" id="UP000199708">
    <property type="component" value="Unassembled WGS sequence"/>
</dbReference>
<dbReference type="AlphaFoldDB" id="A0A1G7PB33"/>